<sequence length="1075" mass="119722">MAEDSLVEVRRHWQLYVDSNKLSIPKKKSLRKSITDCMQTTRAKYGSGMNLRSSYSAGLFLPALHEECAKTHGEFWSTGTLEGDASGLPHVNPTFVYSLSGDSFNVHYGMDPLCAFHLSSVVANNPPHISTKDFVEAAKDQFRSWLSSFKTRVSAGTDANLTVRFFVGESLAFCRALHVYKDLKKTKTGVYINPWGGSFIDLNPTDYSNASMTPVSFNVIDTSNLTDHTGLLNVLLLTIPLLQKKPWSVLYTNTLKLIESTRLASMNMSALAELARFDIPSLSLLLGIAPIAHLSHFTVNSDEHCAMHLNQFQDIIAWKFPTPLMPGTALSLPGLGFKEYVLSFDAEKLGAFFFQVYQKLFIVENTADCLMNLFHMILGQSTMHDSRATFALFLAFVRRRVEVDWSKAVNHFLKLVVADRRLLMGPHNYQDLLCYLHLYGAYDDMDSFHRSLVICQGGSLYDAYFSGWDDIPPYVCVVLTVPRSSIRPLERMDPSKIKVPMLHCLTTYRGGRLSNIHSVVQPIFGRTSVYEVSGSREPRVIINEDKTGWDGDSSLIVTFYMASWILLSGPPESIKIGLHFRITPSTVRDIKPVLGPMLEIYSTSLANATNVQVVRQRPNNPGELETLRSLFHLPKSPSSKDNTRQKVSVGVNGAKFITLTVRKEIIGETAVRSLSSGAVVRTTPVTDYSVLVAFDGFEEIAVFPFPICAGRVKIRIARKSSYIEIEAPIRPHFKDSLDVSLNMFPVACQAGNINLLNIPYVNLDRLPALRLPMAKDLTRAMQIHVMSSLTAYERKVIDFSEQVVPGPFIDLKRSIAGMVLEYSDLQERGVGEQVFGLCYPGLGPFGCYALLFINEAVIDVGSHSIVLDACVVSTYECLLLSDSQKMRVLLHGMNQAMVLTSKAEAYAWFSLLPVLAERCRMWKHLPSCEYRKMDNPPMPNPSRPLCSCGKGKNLGAFGKKDEYKLLHGDATRIAINPLFDFSYTQYQTLLPELLAGLSSKPAGIKLPQSNSFGARPQSSVPPTNVQDGCENCHEDPGKAGQAGLSFCSACKKARYCSRECQKAHWKVHKKYCIKA</sequence>
<dbReference type="EMBL" id="JAACJL010000016">
    <property type="protein sequence ID" value="KAF4619422.1"/>
    <property type="molecule type" value="Genomic_DNA"/>
</dbReference>
<dbReference type="GO" id="GO:0000981">
    <property type="term" value="F:DNA-binding transcription factor activity, RNA polymerase II-specific"/>
    <property type="evidence" value="ECO:0007669"/>
    <property type="project" value="TreeGrafter"/>
</dbReference>
<gene>
    <name evidence="6" type="ORF">D9613_004854</name>
</gene>
<keyword evidence="1" id="KW-0479">Metal-binding</keyword>
<dbReference type="PANTHER" id="PTHR10237">
    <property type="entry name" value="DEFORMED EPIDERMAL AUTOREGULATORY FACTOR 1 HOMOLOG SUPPRESSIN"/>
    <property type="match status" value="1"/>
</dbReference>
<dbReference type="AlphaFoldDB" id="A0A8H4VRI0"/>
<dbReference type="Gene3D" id="6.10.140.2220">
    <property type="match status" value="1"/>
</dbReference>
<feature type="domain" description="MYND-type" evidence="5">
    <location>
        <begin position="1029"/>
        <end position="1072"/>
    </location>
</feature>
<evidence type="ECO:0000256" key="3">
    <source>
        <dbReference type="ARBA" id="ARBA00022833"/>
    </source>
</evidence>
<accession>A0A8H4VRI0</accession>
<evidence type="ECO:0000256" key="1">
    <source>
        <dbReference type="ARBA" id="ARBA00022723"/>
    </source>
</evidence>
<evidence type="ECO:0000256" key="4">
    <source>
        <dbReference type="PROSITE-ProRule" id="PRU00134"/>
    </source>
</evidence>
<dbReference type="PANTHER" id="PTHR10237:SF14">
    <property type="entry name" value="MYND-TYPE DOMAIN-CONTAINING PROTEIN"/>
    <property type="match status" value="1"/>
</dbReference>
<proteinExistence type="predicted"/>
<dbReference type="PROSITE" id="PS01360">
    <property type="entry name" value="ZF_MYND_1"/>
    <property type="match status" value="1"/>
</dbReference>
<keyword evidence="7" id="KW-1185">Reference proteome</keyword>
<protein>
    <recommendedName>
        <fullName evidence="5">MYND-type domain-containing protein</fullName>
    </recommendedName>
</protein>
<dbReference type="SUPFAM" id="SSF144232">
    <property type="entry name" value="HIT/MYND zinc finger-like"/>
    <property type="match status" value="1"/>
</dbReference>
<keyword evidence="2 4" id="KW-0863">Zinc-finger</keyword>
<dbReference type="InterPro" id="IPR002893">
    <property type="entry name" value="Znf_MYND"/>
</dbReference>
<dbReference type="GO" id="GO:0008270">
    <property type="term" value="F:zinc ion binding"/>
    <property type="evidence" value="ECO:0007669"/>
    <property type="project" value="UniProtKB-KW"/>
</dbReference>
<evidence type="ECO:0000313" key="7">
    <source>
        <dbReference type="Proteomes" id="UP000521872"/>
    </source>
</evidence>
<dbReference type="InterPro" id="IPR024119">
    <property type="entry name" value="TF_DEAF-1"/>
</dbReference>
<evidence type="ECO:0000313" key="6">
    <source>
        <dbReference type="EMBL" id="KAF4619422.1"/>
    </source>
</evidence>
<keyword evidence="3" id="KW-0862">Zinc</keyword>
<reference evidence="6 7" key="1">
    <citation type="submission" date="2019-12" db="EMBL/GenBank/DDBJ databases">
        <authorList>
            <person name="Floudas D."/>
            <person name="Bentzer J."/>
            <person name="Ahren D."/>
            <person name="Johansson T."/>
            <person name="Persson P."/>
            <person name="Tunlid A."/>
        </authorList>
    </citation>
    <scope>NUCLEOTIDE SEQUENCE [LARGE SCALE GENOMIC DNA]</scope>
    <source>
        <strain evidence="6 7">CBS 102.39</strain>
    </source>
</reference>
<dbReference type="GO" id="GO:0005634">
    <property type="term" value="C:nucleus"/>
    <property type="evidence" value="ECO:0007669"/>
    <property type="project" value="TreeGrafter"/>
</dbReference>
<evidence type="ECO:0000259" key="5">
    <source>
        <dbReference type="PROSITE" id="PS50865"/>
    </source>
</evidence>
<dbReference type="PROSITE" id="PS50865">
    <property type="entry name" value="ZF_MYND_2"/>
    <property type="match status" value="1"/>
</dbReference>
<comment type="caution">
    <text evidence="6">The sequence shown here is derived from an EMBL/GenBank/DDBJ whole genome shotgun (WGS) entry which is preliminary data.</text>
</comment>
<dbReference type="Pfam" id="PF01753">
    <property type="entry name" value="zf-MYND"/>
    <property type="match status" value="1"/>
</dbReference>
<name>A0A8H4VRI0_9AGAR</name>
<organism evidence="6 7">
    <name type="scientific">Agrocybe pediades</name>
    <dbReference type="NCBI Taxonomy" id="84607"/>
    <lineage>
        <taxon>Eukaryota</taxon>
        <taxon>Fungi</taxon>
        <taxon>Dikarya</taxon>
        <taxon>Basidiomycota</taxon>
        <taxon>Agaricomycotina</taxon>
        <taxon>Agaricomycetes</taxon>
        <taxon>Agaricomycetidae</taxon>
        <taxon>Agaricales</taxon>
        <taxon>Agaricineae</taxon>
        <taxon>Strophariaceae</taxon>
        <taxon>Agrocybe</taxon>
    </lineage>
</organism>
<dbReference type="Proteomes" id="UP000521872">
    <property type="component" value="Unassembled WGS sequence"/>
</dbReference>
<evidence type="ECO:0000256" key="2">
    <source>
        <dbReference type="ARBA" id="ARBA00022771"/>
    </source>
</evidence>